<protein>
    <submittedName>
        <fullName evidence="1">Uncharacterized protein</fullName>
    </submittedName>
</protein>
<evidence type="ECO:0000313" key="1">
    <source>
        <dbReference type="EMBL" id="CAB0006677.1"/>
    </source>
</evidence>
<sequence length="84" mass="9736">MFSQDPKSYDEFIHCQARERENVLKTFGYEPTRSEISDSTMDTLDDSGSIDHCTMMARQLKQKIDTVLELMHKNPQSMKGFIMA</sequence>
<dbReference type="AlphaFoldDB" id="A0A6H5GRB2"/>
<dbReference type="EMBL" id="CADCXU010018184">
    <property type="protein sequence ID" value="CAB0006677.1"/>
    <property type="molecule type" value="Genomic_DNA"/>
</dbReference>
<gene>
    <name evidence="1" type="ORF">NTEN_LOCUS12154</name>
</gene>
<accession>A0A6H5GRB2</accession>
<dbReference type="Proteomes" id="UP000479000">
    <property type="component" value="Unassembled WGS sequence"/>
</dbReference>
<evidence type="ECO:0000313" key="2">
    <source>
        <dbReference type="Proteomes" id="UP000479000"/>
    </source>
</evidence>
<proteinExistence type="predicted"/>
<reference evidence="1 2" key="1">
    <citation type="submission" date="2020-02" db="EMBL/GenBank/DDBJ databases">
        <authorList>
            <person name="Ferguson B K."/>
        </authorList>
    </citation>
    <scope>NUCLEOTIDE SEQUENCE [LARGE SCALE GENOMIC DNA]</scope>
</reference>
<feature type="non-terminal residue" evidence="1">
    <location>
        <position position="84"/>
    </location>
</feature>
<name>A0A6H5GRB2_9HEMI</name>
<organism evidence="1 2">
    <name type="scientific">Nesidiocoris tenuis</name>
    <dbReference type="NCBI Taxonomy" id="355587"/>
    <lineage>
        <taxon>Eukaryota</taxon>
        <taxon>Metazoa</taxon>
        <taxon>Ecdysozoa</taxon>
        <taxon>Arthropoda</taxon>
        <taxon>Hexapoda</taxon>
        <taxon>Insecta</taxon>
        <taxon>Pterygota</taxon>
        <taxon>Neoptera</taxon>
        <taxon>Paraneoptera</taxon>
        <taxon>Hemiptera</taxon>
        <taxon>Heteroptera</taxon>
        <taxon>Panheteroptera</taxon>
        <taxon>Cimicomorpha</taxon>
        <taxon>Miridae</taxon>
        <taxon>Dicyphina</taxon>
        <taxon>Nesidiocoris</taxon>
    </lineage>
</organism>
<keyword evidence="2" id="KW-1185">Reference proteome</keyword>